<dbReference type="Proteomes" id="UP001152562">
    <property type="component" value="Unassembled WGS sequence"/>
</dbReference>
<accession>A0A9P0TS02</accession>
<comment type="caution">
    <text evidence="1">The sequence shown here is derived from an EMBL/GenBank/DDBJ whole genome shotgun (WGS) entry which is preliminary data.</text>
</comment>
<dbReference type="AlphaFoldDB" id="A0A9P0TS02"/>
<evidence type="ECO:0000313" key="1">
    <source>
        <dbReference type="EMBL" id="CAH4033991.1"/>
    </source>
</evidence>
<protein>
    <submittedName>
        <fullName evidence="1">Uncharacterized protein</fullName>
    </submittedName>
</protein>
<gene>
    <name evidence="1" type="ORF">PIBRA_LOCUS10213</name>
</gene>
<proteinExistence type="predicted"/>
<reference evidence="1" key="1">
    <citation type="submission" date="2022-05" db="EMBL/GenBank/DDBJ databases">
        <authorList>
            <person name="Okamura Y."/>
        </authorList>
    </citation>
    <scope>NUCLEOTIDE SEQUENCE</scope>
</reference>
<keyword evidence="2" id="KW-1185">Reference proteome</keyword>
<sequence>MAEGQCQGKRENPTLEEINAWRACEDQEMLSEWERELVGARIGKYTIEALRPLLQRWVRKANIDSWP</sequence>
<organism evidence="1 2">
    <name type="scientific">Pieris brassicae</name>
    <name type="common">White butterfly</name>
    <name type="synonym">Large white butterfly</name>
    <dbReference type="NCBI Taxonomy" id="7116"/>
    <lineage>
        <taxon>Eukaryota</taxon>
        <taxon>Metazoa</taxon>
        <taxon>Ecdysozoa</taxon>
        <taxon>Arthropoda</taxon>
        <taxon>Hexapoda</taxon>
        <taxon>Insecta</taxon>
        <taxon>Pterygota</taxon>
        <taxon>Neoptera</taxon>
        <taxon>Endopterygota</taxon>
        <taxon>Lepidoptera</taxon>
        <taxon>Glossata</taxon>
        <taxon>Ditrysia</taxon>
        <taxon>Papilionoidea</taxon>
        <taxon>Pieridae</taxon>
        <taxon>Pierinae</taxon>
        <taxon>Pieris</taxon>
    </lineage>
</organism>
<evidence type="ECO:0000313" key="2">
    <source>
        <dbReference type="Proteomes" id="UP001152562"/>
    </source>
</evidence>
<name>A0A9P0TS02_PIEBR</name>
<dbReference type="EMBL" id="CALOZG010000035">
    <property type="protein sequence ID" value="CAH4033991.1"/>
    <property type="molecule type" value="Genomic_DNA"/>
</dbReference>